<name>A0AAU9JH72_9CILI</name>
<evidence type="ECO:0000313" key="2">
    <source>
        <dbReference type="Proteomes" id="UP001162131"/>
    </source>
</evidence>
<organism evidence="1 2">
    <name type="scientific">Blepharisma stoltei</name>
    <dbReference type="NCBI Taxonomy" id="1481888"/>
    <lineage>
        <taxon>Eukaryota</taxon>
        <taxon>Sar</taxon>
        <taxon>Alveolata</taxon>
        <taxon>Ciliophora</taxon>
        <taxon>Postciliodesmatophora</taxon>
        <taxon>Heterotrichea</taxon>
        <taxon>Heterotrichida</taxon>
        <taxon>Blepharismidae</taxon>
        <taxon>Blepharisma</taxon>
    </lineage>
</organism>
<proteinExistence type="predicted"/>
<keyword evidence="2" id="KW-1185">Reference proteome</keyword>
<protein>
    <submittedName>
        <fullName evidence="1">Uncharacterized protein</fullName>
    </submittedName>
</protein>
<dbReference type="EMBL" id="CAJZBQ010000032">
    <property type="protein sequence ID" value="CAG9322880.1"/>
    <property type="molecule type" value="Genomic_DNA"/>
</dbReference>
<evidence type="ECO:0000313" key="1">
    <source>
        <dbReference type="EMBL" id="CAG9322880.1"/>
    </source>
</evidence>
<sequence length="325" mass="38137">MITQEHKSALKRTLMQLSNSLLSTSFVLGVPRKRKHKHKACCDLCESQNTSEVKERIISKIDFPKQKKSKRKVIVPLTNKDLLVDCTSEEKEAIRIYVNTHPGDIKDQRYWKEISDHLSLNYTPEMMRLIYVQYYEEKLKSNEAQLIKYETEEDFCKSENGFSIQLMPAPRRKIYSLPKIIIKPKIIVPIKKEEKSKEIEDNSELERLIKISSEGKIMEKFKKVVKKCREFYGNFVTEREVLEVLTKNDGDVKLTLEYFQPELEKIEIASKEAKIPEKFQKIVEKCREFSNRNLSEAEVLETLSKYSGDIKQTLIYFQSINNLPV</sequence>
<gene>
    <name evidence="1" type="ORF">BSTOLATCC_MIC31991</name>
</gene>
<comment type="caution">
    <text evidence="1">The sequence shown here is derived from an EMBL/GenBank/DDBJ whole genome shotgun (WGS) entry which is preliminary data.</text>
</comment>
<accession>A0AAU9JH72</accession>
<dbReference type="AlphaFoldDB" id="A0AAU9JH72"/>
<reference evidence="1" key="1">
    <citation type="submission" date="2021-09" db="EMBL/GenBank/DDBJ databases">
        <authorList>
            <consortium name="AG Swart"/>
            <person name="Singh M."/>
            <person name="Singh A."/>
            <person name="Seah K."/>
            <person name="Emmerich C."/>
        </authorList>
    </citation>
    <scope>NUCLEOTIDE SEQUENCE</scope>
    <source>
        <strain evidence="1">ATCC30299</strain>
    </source>
</reference>
<dbReference type="Proteomes" id="UP001162131">
    <property type="component" value="Unassembled WGS sequence"/>
</dbReference>